<dbReference type="STRING" id="1122213.GCA_000423365_00089"/>
<reference evidence="3 4" key="1">
    <citation type="submission" date="2017-05" db="EMBL/GenBank/DDBJ databases">
        <title>Genome Analysis of Maritalea myrionectae HL2708#5.</title>
        <authorList>
            <consortium name="Cotde Inc.-PKNU"/>
            <person name="Jang D."/>
            <person name="Oh H.-M."/>
        </authorList>
    </citation>
    <scope>NUCLEOTIDE SEQUENCE [LARGE SCALE GENOMIC DNA]</scope>
    <source>
        <strain evidence="3 4">HL2708#5</strain>
    </source>
</reference>
<keyword evidence="4" id="KW-1185">Reference proteome</keyword>
<evidence type="ECO:0000313" key="4">
    <source>
        <dbReference type="Proteomes" id="UP000258927"/>
    </source>
</evidence>
<dbReference type="InterPro" id="IPR020889">
    <property type="entry name" value="LipoPS_assembly_LptD"/>
</dbReference>
<proteinExistence type="inferred from homology"/>
<comment type="function">
    <text evidence="1">Involved in the assembly of lipopolysaccharide (LPS) at the surface of the outer membrane.</text>
</comment>
<dbReference type="KEGG" id="mmyr:MXMO3_02445"/>
<protein>
    <recommendedName>
        <fullName evidence="1">LPS-assembly protein LptD</fullName>
    </recommendedName>
</protein>
<comment type="subunit">
    <text evidence="1">Component of the lipopolysaccharide transport and assembly complex.</text>
</comment>
<dbReference type="GO" id="GO:0009279">
    <property type="term" value="C:cell outer membrane"/>
    <property type="evidence" value="ECO:0007669"/>
    <property type="project" value="UniProtKB-SubCell"/>
</dbReference>
<accession>A0A2R4MFY6</accession>
<gene>
    <name evidence="1" type="primary">lptD</name>
    <name evidence="3" type="ORF">MXMO3_02445</name>
</gene>
<dbReference type="PANTHER" id="PTHR30189">
    <property type="entry name" value="LPS-ASSEMBLY PROTEIN"/>
    <property type="match status" value="1"/>
</dbReference>
<dbReference type="InterPro" id="IPR050218">
    <property type="entry name" value="LptD"/>
</dbReference>
<feature type="signal peptide" evidence="1">
    <location>
        <begin position="1"/>
        <end position="34"/>
    </location>
</feature>
<dbReference type="Pfam" id="PF04453">
    <property type="entry name" value="LptD"/>
    <property type="match status" value="1"/>
</dbReference>
<name>A0A2R4MFY6_9HYPH</name>
<comment type="similarity">
    <text evidence="1">Belongs to the LptD family.</text>
</comment>
<keyword evidence="1" id="KW-0472">Membrane</keyword>
<evidence type="ECO:0000256" key="1">
    <source>
        <dbReference type="HAMAP-Rule" id="MF_01411"/>
    </source>
</evidence>
<dbReference type="EMBL" id="CP021330">
    <property type="protein sequence ID" value="AVX04957.1"/>
    <property type="molecule type" value="Genomic_DNA"/>
</dbReference>
<feature type="domain" description="LptD C-terminal" evidence="2">
    <location>
        <begin position="311"/>
        <end position="701"/>
    </location>
</feature>
<keyword evidence="1" id="KW-0998">Cell outer membrane</keyword>
<sequence length="768" mass="82857" precursor="true">MSVTRICTHKGKFKSALLGLGLLATCAFVPAAMAQQTELLPSNYFAGQALSTTSDLNFTAQTLTVLQEQNLIIATGDVELSAEGYLIKAQRVVYNRNTREVELVGDVAVRDPDGLVYVADKANLTGDFRQGLLENLIFQDEAGYWLSAAEAEIKPNRSLDLNDADITPCGTCIDENGREIGWRIKAVRIVRNTEEKTIYFERPSMVFAGVPIATIPYLTIPDPSLTDYDELLKARLSYSSELGVGIAYPGFILHDPRTNLTLTPTIFTNQGVLGQLDWSRSTRVTSVKVTGYGIYQFNPSAFAGKLGDRNMRGAVQASATYTPTEHLTIGGAYTLFSDRSFLTDYDVGDREGDYAVNRVYGTYLEDDSYIDARVEQYVGLGESGASNEAQQALIAPKIEASHVQQLANDWGEVRLSGKLIHLKRANDHATIVNGTPHVFGFEGAKSHLTLEAGWSKQWVAPGGLLIAPYLGARADVAQYDGASGYAGAPAADLVYNATPIAALDVSWPLVGTDSSGTKHYFAPRLQLVSRGGPTNTGITNDDAQSFVFDDSNLFSFNRFSGEDRQDSGTRLAIGGQYNADFGNGRWVDIVVGQSFQLGGTNAASVANPNQTGIGSGADQSPSHIVAGIQGAPFDGVTLGAKTLIDPQNGQVARGSIAGKYTTDIFSAGAFYSYAHQSVSPGATQERHEVGGDVRIFIDDYWSVGAYSNYDIADQSFVSYGSDVSYDDGYLGGTIYYNRSSANTLDPKDTIGAKLNLKMIGDYAYDYDF</sequence>
<dbReference type="InterPro" id="IPR007543">
    <property type="entry name" value="LptD_C"/>
</dbReference>
<dbReference type="HAMAP" id="MF_01411">
    <property type="entry name" value="LPS_assembly_LptD"/>
    <property type="match status" value="1"/>
</dbReference>
<dbReference type="GO" id="GO:0015920">
    <property type="term" value="P:lipopolysaccharide transport"/>
    <property type="evidence" value="ECO:0007669"/>
    <property type="project" value="InterPro"/>
</dbReference>
<evidence type="ECO:0000313" key="3">
    <source>
        <dbReference type="EMBL" id="AVX04957.1"/>
    </source>
</evidence>
<evidence type="ECO:0000259" key="2">
    <source>
        <dbReference type="Pfam" id="PF04453"/>
    </source>
</evidence>
<dbReference type="AlphaFoldDB" id="A0A2R4MFY6"/>
<dbReference type="PANTHER" id="PTHR30189:SF1">
    <property type="entry name" value="LPS-ASSEMBLY PROTEIN LPTD"/>
    <property type="match status" value="1"/>
</dbReference>
<comment type="subcellular location">
    <subcellularLocation>
        <location evidence="1">Cell outer membrane</location>
    </subcellularLocation>
</comment>
<dbReference type="RefSeq" id="WP_162889250.1">
    <property type="nucleotide sequence ID" value="NZ_CP021330.1"/>
</dbReference>
<dbReference type="GO" id="GO:0043165">
    <property type="term" value="P:Gram-negative-bacterium-type cell outer membrane assembly"/>
    <property type="evidence" value="ECO:0007669"/>
    <property type="project" value="UniProtKB-UniRule"/>
</dbReference>
<organism evidence="3 4">
    <name type="scientific">Maritalea myrionectae</name>
    <dbReference type="NCBI Taxonomy" id="454601"/>
    <lineage>
        <taxon>Bacteria</taxon>
        <taxon>Pseudomonadati</taxon>
        <taxon>Pseudomonadota</taxon>
        <taxon>Alphaproteobacteria</taxon>
        <taxon>Hyphomicrobiales</taxon>
        <taxon>Devosiaceae</taxon>
        <taxon>Maritalea</taxon>
    </lineage>
</organism>
<feature type="chain" id="PRO_5015366370" description="LPS-assembly protein LptD" evidence="1">
    <location>
        <begin position="35"/>
        <end position="768"/>
    </location>
</feature>
<keyword evidence="1" id="KW-0732">Signal</keyword>
<dbReference type="GO" id="GO:1990351">
    <property type="term" value="C:transporter complex"/>
    <property type="evidence" value="ECO:0007669"/>
    <property type="project" value="TreeGrafter"/>
</dbReference>
<comment type="caution">
    <text evidence="1">Lacks conserved residue(s) required for the propagation of feature annotation.</text>
</comment>
<dbReference type="Proteomes" id="UP000258927">
    <property type="component" value="Chromosome"/>
</dbReference>